<comment type="caution">
    <text evidence="13">The sequence shown here is derived from an EMBL/GenBank/DDBJ whole genome shotgun (WGS) entry which is preliminary data.</text>
</comment>
<proteinExistence type="inferred from homology"/>
<dbReference type="Gene3D" id="3.40.50.150">
    <property type="entry name" value="Vaccinia Virus protein VP39"/>
    <property type="match status" value="1"/>
</dbReference>
<evidence type="ECO:0000256" key="5">
    <source>
        <dbReference type="ARBA" id="ARBA00022490"/>
    </source>
</evidence>
<dbReference type="PANTHER" id="PTHR11579:SF0">
    <property type="entry name" value="PROTEIN-L-ISOASPARTATE(D-ASPARTATE) O-METHYLTRANSFERASE"/>
    <property type="match status" value="1"/>
</dbReference>
<dbReference type="GO" id="GO:0004719">
    <property type="term" value="F:protein-L-isoaspartate (D-aspartate) O-methyltransferase activity"/>
    <property type="evidence" value="ECO:0007669"/>
    <property type="project" value="UniProtKB-EC"/>
</dbReference>
<evidence type="ECO:0000256" key="2">
    <source>
        <dbReference type="ARBA" id="ARBA00005369"/>
    </source>
</evidence>
<dbReference type="CDD" id="cd02440">
    <property type="entry name" value="AdoMet_MTases"/>
    <property type="match status" value="1"/>
</dbReference>
<dbReference type="PANTHER" id="PTHR11579">
    <property type="entry name" value="PROTEIN-L-ISOASPARTATE O-METHYLTRANSFERASE"/>
    <property type="match status" value="1"/>
</dbReference>
<feature type="region of interest" description="Disordered" evidence="12">
    <location>
        <begin position="1"/>
        <end position="28"/>
    </location>
</feature>
<dbReference type="Pfam" id="PF01135">
    <property type="entry name" value="PCMT"/>
    <property type="match status" value="1"/>
</dbReference>
<evidence type="ECO:0000256" key="12">
    <source>
        <dbReference type="SAM" id="MobiDB-lite"/>
    </source>
</evidence>
<dbReference type="InterPro" id="IPR000682">
    <property type="entry name" value="PCMT"/>
</dbReference>
<dbReference type="RefSeq" id="WP_179793220.1">
    <property type="nucleotide sequence ID" value="NZ_BAABHP010000004.1"/>
</dbReference>
<dbReference type="EMBL" id="JACCBN010000001">
    <property type="protein sequence ID" value="NYD35371.1"/>
    <property type="molecule type" value="Genomic_DNA"/>
</dbReference>
<gene>
    <name evidence="13" type="ORF">BJ983_001473</name>
</gene>
<evidence type="ECO:0000256" key="9">
    <source>
        <dbReference type="ARBA" id="ARBA00030757"/>
    </source>
</evidence>
<dbReference type="EC" id="2.1.1.77" evidence="3"/>
<evidence type="ECO:0000256" key="6">
    <source>
        <dbReference type="ARBA" id="ARBA00022603"/>
    </source>
</evidence>
<dbReference type="Proteomes" id="UP000535890">
    <property type="component" value="Unassembled WGS sequence"/>
</dbReference>
<accession>A0A7Y9DTS1</accession>
<sequence>MRPRADVGGAFARTDPGRYQRAADGSPYPASTRPDVVLTMLRLLDLAQGGTVLEIGTGSGFATAVLSRAVGDGGAVHSVDVDPGVVARAQELLAADGRTNVHLTAGDALRAFPPVGPVDRLVAFLSVAAEVPPLWVAAVRPGGLLVVPRRADGRVVRHRLGPTDGVLRAERAVEAVFAEHRSGRAPGT</sequence>
<evidence type="ECO:0000256" key="4">
    <source>
        <dbReference type="ARBA" id="ARBA00013346"/>
    </source>
</evidence>
<evidence type="ECO:0000313" key="13">
    <source>
        <dbReference type="EMBL" id="NYD35371.1"/>
    </source>
</evidence>
<reference evidence="13 14" key="1">
    <citation type="submission" date="2020-07" db="EMBL/GenBank/DDBJ databases">
        <title>Sequencing the genomes of 1000 actinobacteria strains.</title>
        <authorList>
            <person name="Klenk H.-P."/>
        </authorList>
    </citation>
    <scope>NUCLEOTIDE SEQUENCE [LARGE SCALE GENOMIC DNA]</scope>
    <source>
        <strain evidence="13 14">DSM 45772</strain>
    </source>
</reference>
<protein>
    <recommendedName>
        <fullName evidence="4">Protein-L-isoaspartate O-methyltransferase</fullName>
        <ecNumber evidence="3">2.1.1.77</ecNumber>
    </recommendedName>
    <alternativeName>
        <fullName evidence="11">L-isoaspartyl protein carboxyl methyltransferase</fullName>
    </alternativeName>
    <alternativeName>
        <fullName evidence="9">Protein L-isoaspartyl methyltransferase</fullName>
    </alternativeName>
    <alternativeName>
        <fullName evidence="10">Protein-beta-aspartate methyltransferase</fullName>
    </alternativeName>
</protein>
<dbReference type="SUPFAM" id="SSF53335">
    <property type="entry name" value="S-adenosyl-L-methionine-dependent methyltransferases"/>
    <property type="match status" value="1"/>
</dbReference>
<evidence type="ECO:0000256" key="10">
    <source>
        <dbReference type="ARBA" id="ARBA00031323"/>
    </source>
</evidence>
<dbReference type="InterPro" id="IPR029063">
    <property type="entry name" value="SAM-dependent_MTases_sf"/>
</dbReference>
<keyword evidence="14" id="KW-1185">Reference proteome</keyword>
<comment type="similarity">
    <text evidence="2">Belongs to the methyltransferase superfamily. L-isoaspartyl/D-aspartyl protein methyltransferase family.</text>
</comment>
<comment type="subcellular location">
    <subcellularLocation>
        <location evidence="1">Cytoplasm</location>
    </subcellularLocation>
</comment>
<keyword evidence="7 13" id="KW-0808">Transferase</keyword>
<keyword evidence="5" id="KW-0963">Cytoplasm</keyword>
<keyword evidence="6 13" id="KW-0489">Methyltransferase</keyword>
<evidence type="ECO:0000256" key="3">
    <source>
        <dbReference type="ARBA" id="ARBA00011890"/>
    </source>
</evidence>
<organism evidence="13 14">
    <name type="scientific">Actinomycetospora corticicola</name>
    <dbReference type="NCBI Taxonomy" id="663602"/>
    <lineage>
        <taxon>Bacteria</taxon>
        <taxon>Bacillati</taxon>
        <taxon>Actinomycetota</taxon>
        <taxon>Actinomycetes</taxon>
        <taxon>Pseudonocardiales</taxon>
        <taxon>Pseudonocardiaceae</taxon>
        <taxon>Actinomycetospora</taxon>
    </lineage>
</organism>
<evidence type="ECO:0000313" key="14">
    <source>
        <dbReference type="Proteomes" id="UP000535890"/>
    </source>
</evidence>
<evidence type="ECO:0000256" key="7">
    <source>
        <dbReference type="ARBA" id="ARBA00022679"/>
    </source>
</evidence>
<evidence type="ECO:0000256" key="8">
    <source>
        <dbReference type="ARBA" id="ARBA00022691"/>
    </source>
</evidence>
<dbReference type="GO" id="GO:0005737">
    <property type="term" value="C:cytoplasm"/>
    <property type="evidence" value="ECO:0007669"/>
    <property type="project" value="UniProtKB-SubCell"/>
</dbReference>
<dbReference type="AlphaFoldDB" id="A0A7Y9DTS1"/>
<keyword evidence="8" id="KW-0949">S-adenosyl-L-methionine</keyword>
<evidence type="ECO:0000256" key="11">
    <source>
        <dbReference type="ARBA" id="ARBA00031350"/>
    </source>
</evidence>
<evidence type="ECO:0000256" key="1">
    <source>
        <dbReference type="ARBA" id="ARBA00004496"/>
    </source>
</evidence>
<dbReference type="GO" id="GO:0032259">
    <property type="term" value="P:methylation"/>
    <property type="evidence" value="ECO:0007669"/>
    <property type="project" value="UniProtKB-KW"/>
</dbReference>
<name>A0A7Y9DTS1_9PSEU</name>